<dbReference type="EMBL" id="CACVBM020001064">
    <property type="protein sequence ID" value="CAA7028210.1"/>
    <property type="molecule type" value="Genomic_DNA"/>
</dbReference>
<sequence>MVDEAFVLWEDLKLQFSAGNGPLVSELHADIANCRPNGDSVMVYFGRLKKMWDELAIYNPIRSCSCGELATQLEEDREEERTNTFLNGLETSRFGTVHSTINSMEPLPKLSQVYQRIIREERQQTMMRNREANIEAVGFAARAGN</sequence>
<accession>A0A6D2IH66</accession>
<evidence type="ECO:0008006" key="3">
    <source>
        <dbReference type="Google" id="ProtNLM"/>
    </source>
</evidence>
<dbReference type="PANTHER" id="PTHR34222:SF28">
    <property type="entry name" value="CCHC-TYPE DOMAIN-CONTAINING PROTEIN"/>
    <property type="match status" value="1"/>
</dbReference>
<protein>
    <recommendedName>
        <fullName evidence="3">Retrotransposon gag domain-containing protein</fullName>
    </recommendedName>
</protein>
<dbReference type="PANTHER" id="PTHR34222">
    <property type="entry name" value="GAG_PRE-INTEGRS DOMAIN-CONTAINING PROTEIN"/>
    <property type="match status" value="1"/>
</dbReference>
<dbReference type="AlphaFoldDB" id="A0A6D2IH66"/>
<proteinExistence type="predicted"/>
<reference evidence="1" key="1">
    <citation type="submission" date="2020-01" db="EMBL/GenBank/DDBJ databases">
        <authorList>
            <person name="Mishra B."/>
        </authorList>
    </citation>
    <scope>NUCLEOTIDE SEQUENCE [LARGE SCALE GENOMIC DNA]</scope>
</reference>
<evidence type="ECO:0000313" key="1">
    <source>
        <dbReference type="EMBL" id="CAA7028210.1"/>
    </source>
</evidence>
<evidence type="ECO:0000313" key="2">
    <source>
        <dbReference type="Proteomes" id="UP000467841"/>
    </source>
</evidence>
<dbReference type="OrthoDB" id="5544992at2759"/>
<keyword evidence="2" id="KW-1185">Reference proteome</keyword>
<organism evidence="1 2">
    <name type="scientific">Microthlaspi erraticum</name>
    <dbReference type="NCBI Taxonomy" id="1685480"/>
    <lineage>
        <taxon>Eukaryota</taxon>
        <taxon>Viridiplantae</taxon>
        <taxon>Streptophyta</taxon>
        <taxon>Embryophyta</taxon>
        <taxon>Tracheophyta</taxon>
        <taxon>Spermatophyta</taxon>
        <taxon>Magnoliopsida</taxon>
        <taxon>eudicotyledons</taxon>
        <taxon>Gunneridae</taxon>
        <taxon>Pentapetalae</taxon>
        <taxon>rosids</taxon>
        <taxon>malvids</taxon>
        <taxon>Brassicales</taxon>
        <taxon>Brassicaceae</taxon>
        <taxon>Coluteocarpeae</taxon>
        <taxon>Microthlaspi</taxon>
    </lineage>
</organism>
<gene>
    <name evidence="1" type="ORF">MERR_LOCUS15445</name>
</gene>
<dbReference type="Proteomes" id="UP000467841">
    <property type="component" value="Unassembled WGS sequence"/>
</dbReference>
<comment type="caution">
    <text evidence="1">The sequence shown here is derived from an EMBL/GenBank/DDBJ whole genome shotgun (WGS) entry which is preliminary data.</text>
</comment>
<name>A0A6D2IH66_9BRAS</name>